<dbReference type="AlphaFoldDB" id="A0A1L6MWX4"/>
<gene>
    <name evidence="2" type="ORF">BCY86_04620</name>
</gene>
<protein>
    <recommendedName>
        <fullName evidence="4">CcmD family protein</fullName>
    </recommendedName>
</protein>
<feature type="transmembrane region" description="Helical" evidence="1">
    <location>
        <begin position="36"/>
        <end position="57"/>
    </location>
</feature>
<keyword evidence="1" id="KW-0812">Transmembrane</keyword>
<organism evidence="2 3">
    <name type="scientific">Pajaroellobacter abortibovis</name>
    <dbReference type="NCBI Taxonomy" id="1882918"/>
    <lineage>
        <taxon>Bacteria</taxon>
        <taxon>Pseudomonadati</taxon>
        <taxon>Myxococcota</taxon>
        <taxon>Polyangia</taxon>
        <taxon>Polyangiales</taxon>
        <taxon>Polyangiaceae</taxon>
    </lineage>
</organism>
<proteinExistence type="predicted"/>
<sequence length="87" mass="9990">MRALLPPPEENKNLPEERSTAFHAIEGGTETKNGSLLLVEAYVTLWLILMAWLLLLWKKQNHLKQRIALIERALQENLKENTLSGRS</sequence>
<name>A0A1L6MWX4_9BACT</name>
<dbReference type="EMBL" id="CP016908">
    <property type="protein sequence ID" value="APS00043.1"/>
    <property type="molecule type" value="Genomic_DNA"/>
</dbReference>
<keyword evidence="3" id="KW-1185">Reference proteome</keyword>
<evidence type="ECO:0000313" key="2">
    <source>
        <dbReference type="EMBL" id="APS00043.1"/>
    </source>
</evidence>
<dbReference type="KEGG" id="pabo:BCY86_04620"/>
<evidence type="ECO:0008006" key="4">
    <source>
        <dbReference type="Google" id="ProtNLM"/>
    </source>
</evidence>
<evidence type="ECO:0000256" key="1">
    <source>
        <dbReference type="SAM" id="Phobius"/>
    </source>
</evidence>
<dbReference type="Proteomes" id="UP000185544">
    <property type="component" value="Chromosome"/>
</dbReference>
<evidence type="ECO:0000313" key="3">
    <source>
        <dbReference type="Proteomes" id="UP000185544"/>
    </source>
</evidence>
<reference evidence="2 3" key="1">
    <citation type="submission" date="2016-08" db="EMBL/GenBank/DDBJ databases">
        <title>Identification and validation of antigenic proteins from Pajaroellobacter abortibovis using de-novo genome sequence assembly and reverse vaccinology.</title>
        <authorList>
            <person name="Welly B.T."/>
            <person name="Miller M.R."/>
            <person name="Stott J.L."/>
            <person name="Blanchard M.T."/>
            <person name="Islas-Trejo A.D."/>
            <person name="O'Rourke S.M."/>
            <person name="Young A.E."/>
            <person name="Medrano J.F."/>
            <person name="Van Eenennaam A.L."/>
        </authorList>
    </citation>
    <scope>NUCLEOTIDE SEQUENCE [LARGE SCALE GENOMIC DNA]</scope>
    <source>
        <strain evidence="2 3">BTF92-0548A/99-0131</strain>
    </source>
</reference>
<keyword evidence="1" id="KW-0472">Membrane</keyword>
<accession>A0A1L6MWX4</accession>
<dbReference type="RefSeq" id="WP_075276710.1">
    <property type="nucleotide sequence ID" value="NZ_CP016908.1"/>
</dbReference>
<keyword evidence="1" id="KW-1133">Transmembrane helix</keyword>
<dbReference type="STRING" id="1882918.BCY86_04620"/>